<evidence type="ECO:0000256" key="2">
    <source>
        <dbReference type="SAM" id="SignalP"/>
    </source>
</evidence>
<keyword evidence="4" id="KW-1185">Reference proteome</keyword>
<proteinExistence type="predicted"/>
<dbReference type="OrthoDB" id="8818336at2759"/>
<dbReference type="GO" id="GO:0005576">
    <property type="term" value="C:extracellular region"/>
    <property type="evidence" value="ECO:0007669"/>
    <property type="project" value="TreeGrafter"/>
</dbReference>
<evidence type="ECO:0000256" key="1">
    <source>
        <dbReference type="SAM" id="MobiDB-lite"/>
    </source>
</evidence>
<dbReference type="GO" id="GO:0048332">
    <property type="term" value="P:mesoderm morphogenesis"/>
    <property type="evidence" value="ECO:0007669"/>
    <property type="project" value="TreeGrafter"/>
</dbReference>
<feature type="chain" id="PRO_5027821385" evidence="2">
    <location>
        <begin position="27"/>
        <end position="197"/>
    </location>
</feature>
<feature type="region of interest" description="Disordered" evidence="1">
    <location>
        <begin position="165"/>
        <end position="197"/>
    </location>
</feature>
<dbReference type="InterPro" id="IPR038130">
    <property type="entry name" value="PTN/MK_C_dom_sf"/>
</dbReference>
<feature type="domain" description="Pleiotrophin/Midkine C-terminal" evidence="3">
    <location>
        <begin position="28"/>
        <end position="75"/>
    </location>
</feature>
<keyword evidence="5" id="KW-0808">Transferase</keyword>
<dbReference type="InterPro" id="IPR020090">
    <property type="entry name" value="PTN/MK_C_dom"/>
</dbReference>
<dbReference type="InParanoid" id="A0A6P6XXI2"/>
<gene>
    <name evidence="5" type="primary">LOC113791104</name>
</gene>
<dbReference type="PANTHER" id="PTHR21050:SF1">
    <property type="entry name" value="MIDKINE AND PLEIOTROPHIN 1, ISOFORM A-RELATED"/>
    <property type="match status" value="1"/>
</dbReference>
<dbReference type="KEGG" id="dpte:113791104"/>
<name>A0A6P6XXI2_DERPT</name>
<protein>
    <submittedName>
        <fullName evidence="5">Probable serine/threonine-protein kinase DDB_G0286465</fullName>
    </submittedName>
</protein>
<evidence type="ECO:0000259" key="3">
    <source>
        <dbReference type="Pfam" id="PF01091"/>
    </source>
</evidence>
<dbReference type="RefSeq" id="XP_027196634.1">
    <property type="nucleotide sequence ID" value="XM_027340833.1"/>
</dbReference>
<dbReference type="GO" id="GO:0008201">
    <property type="term" value="F:heparin binding"/>
    <property type="evidence" value="ECO:0007669"/>
    <property type="project" value="TreeGrafter"/>
</dbReference>
<dbReference type="GO" id="GO:0008083">
    <property type="term" value="F:growth factor activity"/>
    <property type="evidence" value="ECO:0007669"/>
    <property type="project" value="InterPro"/>
</dbReference>
<feature type="compositionally biased region" description="Low complexity" evidence="1">
    <location>
        <begin position="166"/>
        <end position="181"/>
    </location>
</feature>
<dbReference type="PANTHER" id="PTHR21050">
    <property type="entry name" value="MIDKINE AND PLEIOTROPHIN 1, ISOFORM A-RELATED"/>
    <property type="match status" value="1"/>
</dbReference>
<dbReference type="OMA" id="CEISTNM"/>
<dbReference type="GO" id="GO:0016301">
    <property type="term" value="F:kinase activity"/>
    <property type="evidence" value="ECO:0007669"/>
    <property type="project" value="UniProtKB-KW"/>
</dbReference>
<feature type="domain" description="Pleiotrophin/Midkine C-terminal" evidence="3">
    <location>
        <begin position="119"/>
        <end position="175"/>
    </location>
</feature>
<dbReference type="Pfam" id="PF01091">
    <property type="entry name" value="PTN_MK_C"/>
    <property type="match status" value="2"/>
</dbReference>
<evidence type="ECO:0000313" key="5">
    <source>
        <dbReference type="RefSeq" id="XP_027196634.1"/>
    </source>
</evidence>
<keyword evidence="5" id="KW-0418">Kinase</keyword>
<reference evidence="5" key="1">
    <citation type="submission" date="2025-08" db="UniProtKB">
        <authorList>
            <consortium name="RefSeq"/>
        </authorList>
    </citation>
    <scope>IDENTIFICATION</scope>
    <source>
        <strain evidence="5">Airmid</strain>
    </source>
</reference>
<sequence length="197" mass="22925">MIMKTFWIVGLYLIAILLLSIQIVTAHKECKYEKGRWLDCDPDTGMQKRILRLKTFKPHLVDCTKEKQMERPCKKQCKYVKGAWSDCLNGRKERIDKLRTDVSSSFCKSEKIVNKSCRKQCAYNKTEWTLCENGLKNRTLTLVMNPETPNSDDCEPIKNIVKPCSNQNNNNNNNNINNNHDNNNKGKKKIDGNEYDF</sequence>
<dbReference type="Gene3D" id="2.30.90.10">
    <property type="entry name" value="Heparin-binding Growth Factor, Midkine, Chain A- C-terminal Domain"/>
    <property type="match status" value="3"/>
</dbReference>
<evidence type="ECO:0000313" key="4">
    <source>
        <dbReference type="Proteomes" id="UP000515146"/>
    </source>
</evidence>
<organism evidence="4 5">
    <name type="scientific">Dermatophagoides pteronyssinus</name>
    <name type="common">European house dust mite</name>
    <dbReference type="NCBI Taxonomy" id="6956"/>
    <lineage>
        <taxon>Eukaryota</taxon>
        <taxon>Metazoa</taxon>
        <taxon>Ecdysozoa</taxon>
        <taxon>Arthropoda</taxon>
        <taxon>Chelicerata</taxon>
        <taxon>Arachnida</taxon>
        <taxon>Acari</taxon>
        <taxon>Acariformes</taxon>
        <taxon>Sarcoptiformes</taxon>
        <taxon>Astigmata</taxon>
        <taxon>Psoroptidia</taxon>
        <taxon>Analgoidea</taxon>
        <taxon>Pyroglyphidae</taxon>
        <taxon>Dermatophagoidinae</taxon>
        <taxon>Dermatophagoides</taxon>
    </lineage>
</organism>
<feature type="signal peptide" evidence="2">
    <location>
        <begin position="1"/>
        <end position="26"/>
    </location>
</feature>
<dbReference type="Proteomes" id="UP000515146">
    <property type="component" value="Unplaced"/>
</dbReference>
<keyword evidence="2" id="KW-0732">Signal</keyword>
<dbReference type="AlphaFoldDB" id="A0A6P6XXI2"/>
<accession>A0A6P6XXI2</accession>